<evidence type="ECO:0000313" key="6">
    <source>
        <dbReference type="Proteomes" id="UP000598775"/>
    </source>
</evidence>
<dbReference type="Gene3D" id="3.40.50.1110">
    <property type="entry name" value="SGNH hydrolase"/>
    <property type="match status" value="1"/>
</dbReference>
<dbReference type="RefSeq" id="WP_188680910.1">
    <property type="nucleotide sequence ID" value="NZ_BMGP01000007.1"/>
</dbReference>
<feature type="disulfide bond" evidence="2">
    <location>
        <begin position="92"/>
        <end position="116"/>
    </location>
</feature>
<dbReference type="PANTHER" id="PTHR37981">
    <property type="entry name" value="LIPASE 2"/>
    <property type="match status" value="1"/>
</dbReference>
<dbReference type="AlphaFoldDB" id="A0A917F174"/>
<name>A0A917F174_9MICO</name>
<reference evidence="5 6" key="1">
    <citation type="journal article" date="2014" name="Int. J. Syst. Evol. Microbiol.">
        <title>Complete genome sequence of Corynebacterium casei LMG S-19264T (=DSM 44701T), isolated from a smear-ripened cheese.</title>
        <authorList>
            <consortium name="US DOE Joint Genome Institute (JGI-PGF)"/>
            <person name="Walter F."/>
            <person name="Albersmeier A."/>
            <person name="Kalinowski J."/>
            <person name="Ruckert C."/>
        </authorList>
    </citation>
    <scope>NUCLEOTIDE SEQUENCE [LARGE SCALE GENOMIC DNA]</scope>
    <source>
        <strain evidence="5 6">CGMCC 1.12976</strain>
    </source>
</reference>
<evidence type="ECO:0000256" key="2">
    <source>
        <dbReference type="PIRSR" id="PIRSR637460-2"/>
    </source>
</evidence>
<dbReference type="GO" id="GO:0004806">
    <property type="term" value="F:triacylglycerol lipase activity"/>
    <property type="evidence" value="ECO:0007669"/>
    <property type="project" value="TreeGrafter"/>
</dbReference>
<protein>
    <recommendedName>
        <fullName evidence="4">SGNH hydrolase-type esterase domain-containing protein</fullName>
    </recommendedName>
</protein>
<dbReference type="GO" id="GO:0019433">
    <property type="term" value="P:triglyceride catabolic process"/>
    <property type="evidence" value="ECO:0007669"/>
    <property type="project" value="TreeGrafter"/>
</dbReference>
<dbReference type="InterPro" id="IPR037460">
    <property type="entry name" value="SEST-like"/>
</dbReference>
<feature type="active site" description="Nucleophile" evidence="1">
    <location>
        <position position="74"/>
    </location>
</feature>
<keyword evidence="3" id="KW-0812">Transmembrane</keyword>
<evidence type="ECO:0000313" key="5">
    <source>
        <dbReference type="EMBL" id="GGF40203.1"/>
    </source>
</evidence>
<keyword evidence="3" id="KW-1133">Transmembrane helix</keyword>
<dbReference type="EMBL" id="BMGP01000007">
    <property type="protein sequence ID" value="GGF40203.1"/>
    <property type="molecule type" value="Genomic_DNA"/>
</dbReference>
<feature type="disulfide bond" evidence="2">
    <location>
        <begin position="175"/>
        <end position="193"/>
    </location>
</feature>
<feature type="active site" evidence="1">
    <location>
        <position position="332"/>
    </location>
</feature>
<evidence type="ECO:0000256" key="1">
    <source>
        <dbReference type="PIRSR" id="PIRSR637460-1"/>
    </source>
</evidence>
<keyword evidence="6" id="KW-1185">Reference proteome</keyword>
<dbReference type="PANTHER" id="PTHR37981:SF1">
    <property type="entry name" value="SGNH HYDROLASE-TYPE ESTERASE DOMAIN-CONTAINING PROTEIN"/>
    <property type="match status" value="1"/>
</dbReference>
<gene>
    <name evidence="5" type="ORF">GCM10011399_36300</name>
</gene>
<sequence length="424" mass="42600">MTAPMSRRTRVTRQVGRFGAVALAVGLVTFVAVPAANASTLAAPAVTAATLTAPAVSADPLPTVGLNYVALGDSYSSGLGVDPQTDQPVAGCGQSSNNYPHQVAAALGLNLTDVTCAGATANNVSTTPQNILGPDGTTVIATAPVQIDALSAKTDIVTITVGGNNLKFTDVALACAAKSATGPLWSNPAANECTSTLAPKIQAGSMAMATAIAQTYAAVRAAAPNAKIFVLGYPTIAPPTSTPSCFTPVSQPNSFPFTDVDVPFLHGVESGLDQTVKTLVGQAGPGFTYVPTFADSLGHSACAAPDVAYVNGVYITFDPSTKAPIIDEKSLHPNAAGVDFMASELEPQIVAAFPATVVTPTPTPTPSSTVTTTTETTATAAASASLAATGISEPFIAGAGVLGLLFLGAGLSAVIMQRKQRSRP</sequence>
<dbReference type="CDD" id="cd01823">
    <property type="entry name" value="SEST_like"/>
    <property type="match status" value="1"/>
</dbReference>
<keyword evidence="3" id="KW-0472">Membrane</keyword>
<comment type="caution">
    <text evidence="5">The sequence shown here is derived from an EMBL/GenBank/DDBJ whole genome shotgun (WGS) entry which is preliminary data.</text>
</comment>
<dbReference type="Pfam" id="PF13472">
    <property type="entry name" value="Lipase_GDSL_2"/>
    <property type="match status" value="1"/>
</dbReference>
<dbReference type="Proteomes" id="UP000598775">
    <property type="component" value="Unassembled WGS sequence"/>
</dbReference>
<evidence type="ECO:0000256" key="3">
    <source>
        <dbReference type="SAM" id="Phobius"/>
    </source>
</evidence>
<dbReference type="InterPro" id="IPR013830">
    <property type="entry name" value="SGNH_hydro"/>
</dbReference>
<dbReference type="InterPro" id="IPR036514">
    <property type="entry name" value="SGNH_hydro_sf"/>
</dbReference>
<keyword evidence="2" id="KW-1015">Disulfide bond</keyword>
<feature type="disulfide bond" evidence="2">
    <location>
        <begin position="245"/>
        <end position="302"/>
    </location>
</feature>
<dbReference type="SUPFAM" id="SSF52266">
    <property type="entry name" value="SGNH hydrolase"/>
    <property type="match status" value="1"/>
</dbReference>
<evidence type="ECO:0000259" key="4">
    <source>
        <dbReference type="Pfam" id="PF13472"/>
    </source>
</evidence>
<proteinExistence type="predicted"/>
<feature type="domain" description="SGNH hydrolase-type esterase" evidence="4">
    <location>
        <begin position="70"/>
        <end position="337"/>
    </location>
</feature>
<organism evidence="5 6">
    <name type="scientific">Subtercola lobariae</name>
    <dbReference type="NCBI Taxonomy" id="1588641"/>
    <lineage>
        <taxon>Bacteria</taxon>
        <taxon>Bacillati</taxon>
        <taxon>Actinomycetota</taxon>
        <taxon>Actinomycetes</taxon>
        <taxon>Micrococcales</taxon>
        <taxon>Microbacteriaceae</taxon>
        <taxon>Subtercola</taxon>
    </lineage>
</organism>
<feature type="transmembrane region" description="Helical" evidence="3">
    <location>
        <begin position="395"/>
        <end position="416"/>
    </location>
</feature>
<accession>A0A917F174</accession>